<protein>
    <submittedName>
        <fullName evidence="2">Uncharacterized protein</fullName>
    </submittedName>
</protein>
<name>A0AAE1U7U8_9EUCA</name>
<reference evidence="2" key="1">
    <citation type="submission" date="2023-11" db="EMBL/GenBank/DDBJ databases">
        <title>Genome assemblies of two species of porcelain crab, Petrolisthes cinctipes and Petrolisthes manimaculis (Anomura: Porcellanidae).</title>
        <authorList>
            <person name="Angst P."/>
        </authorList>
    </citation>
    <scope>NUCLEOTIDE SEQUENCE</scope>
    <source>
        <strain evidence="2">PB745_02</strain>
        <tissue evidence="2">Gill</tissue>
    </source>
</reference>
<dbReference type="AlphaFoldDB" id="A0AAE1U7U8"/>
<dbReference type="EMBL" id="JAWZYT010001310">
    <property type="protein sequence ID" value="KAK4313427.1"/>
    <property type="molecule type" value="Genomic_DNA"/>
</dbReference>
<organism evidence="2 3">
    <name type="scientific">Petrolisthes manimaculis</name>
    <dbReference type="NCBI Taxonomy" id="1843537"/>
    <lineage>
        <taxon>Eukaryota</taxon>
        <taxon>Metazoa</taxon>
        <taxon>Ecdysozoa</taxon>
        <taxon>Arthropoda</taxon>
        <taxon>Crustacea</taxon>
        <taxon>Multicrustacea</taxon>
        <taxon>Malacostraca</taxon>
        <taxon>Eumalacostraca</taxon>
        <taxon>Eucarida</taxon>
        <taxon>Decapoda</taxon>
        <taxon>Pleocyemata</taxon>
        <taxon>Anomura</taxon>
        <taxon>Galatheoidea</taxon>
        <taxon>Porcellanidae</taxon>
        <taxon>Petrolisthes</taxon>
    </lineage>
</organism>
<comment type="caution">
    <text evidence="2">The sequence shown here is derived from an EMBL/GenBank/DDBJ whole genome shotgun (WGS) entry which is preliminary data.</text>
</comment>
<evidence type="ECO:0000313" key="3">
    <source>
        <dbReference type="Proteomes" id="UP001292094"/>
    </source>
</evidence>
<accession>A0AAE1U7U8</accession>
<sequence>MGLGGRRQEVYRDKMEGSTGLQEFPPSQSPASPSLITAVLDNHIRPPPNLNPGRVIEFAGIAFAEEPRGNMGVTVAGLGLNKNGCYTTVALSIIHTAVSKLYSYLTKLKKSNFWAD</sequence>
<dbReference type="Proteomes" id="UP001292094">
    <property type="component" value="Unassembled WGS sequence"/>
</dbReference>
<feature type="region of interest" description="Disordered" evidence="1">
    <location>
        <begin position="1"/>
        <end position="33"/>
    </location>
</feature>
<feature type="compositionally biased region" description="Basic and acidic residues" evidence="1">
    <location>
        <begin position="1"/>
        <end position="16"/>
    </location>
</feature>
<proteinExistence type="predicted"/>
<keyword evidence="3" id="KW-1185">Reference proteome</keyword>
<evidence type="ECO:0000313" key="2">
    <source>
        <dbReference type="EMBL" id="KAK4313427.1"/>
    </source>
</evidence>
<evidence type="ECO:0000256" key="1">
    <source>
        <dbReference type="SAM" id="MobiDB-lite"/>
    </source>
</evidence>
<feature type="compositionally biased region" description="Polar residues" evidence="1">
    <location>
        <begin position="19"/>
        <end position="33"/>
    </location>
</feature>
<gene>
    <name evidence="2" type="ORF">Pmani_015236</name>
</gene>